<dbReference type="AlphaFoldDB" id="A0A4R4X5I4"/>
<keyword evidence="3" id="KW-1185">Reference proteome</keyword>
<evidence type="ECO:0000256" key="1">
    <source>
        <dbReference type="SAM" id="MobiDB-lite"/>
    </source>
</evidence>
<accession>A0A4R4X5I4</accession>
<comment type="caution">
    <text evidence="2">The sequence shown here is derived from an EMBL/GenBank/DDBJ whole genome shotgun (WGS) entry which is preliminary data.</text>
</comment>
<evidence type="ECO:0000313" key="2">
    <source>
        <dbReference type="EMBL" id="TDD25499.1"/>
    </source>
</evidence>
<dbReference type="Proteomes" id="UP000294543">
    <property type="component" value="Unassembled WGS sequence"/>
</dbReference>
<organism evidence="2 3">
    <name type="scientific">Nonomuraea diastatica</name>
    <dbReference type="NCBI Taxonomy" id="1848329"/>
    <lineage>
        <taxon>Bacteria</taxon>
        <taxon>Bacillati</taxon>
        <taxon>Actinomycetota</taxon>
        <taxon>Actinomycetes</taxon>
        <taxon>Streptosporangiales</taxon>
        <taxon>Streptosporangiaceae</taxon>
        <taxon>Nonomuraea</taxon>
    </lineage>
</organism>
<proteinExistence type="predicted"/>
<sequence>MACFLCFACRSPITLSVRKIPLPPGKEEPVGATTPYERIRPPRTPRGAYSANHHPCELSGEPAGLVIHPDDSVGMRLHPDVSRLTGCCGISAVNGANLVCAACCAELAIHQADCYGENQVTLLAEAVIRSYAHE</sequence>
<reference evidence="2 3" key="1">
    <citation type="submission" date="2019-03" db="EMBL/GenBank/DDBJ databases">
        <title>Draft genome sequences of novel Actinobacteria.</title>
        <authorList>
            <person name="Sahin N."/>
            <person name="Ay H."/>
            <person name="Saygin H."/>
        </authorList>
    </citation>
    <scope>NUCLEOTIDE SEQUENCE [LARGE SCALE GENOMIC DNA]</scope>
    <source>
        <strain evidence="2 3">KC712</strain>
    </source>
</reference>
<name>A0A4R4X5I4_9ACTN</name>
<protein>
    <submittedName>
        <fullName evidence="2">Uncharacterized protein</fullName>
    </submittedName>
</protein>
<gene>
    <name evidence="2" type="ORF">E1294_02610</name>
</gene>
<evidence type="ECO:0000313" key="3">
    <source>
        <dbReference type="Proteomes" id="UP000294543"/>
    </source>
</evidence>
<feature type="region of interest" description="Disordered" evidence="1">
    <location>
        <begin position="26"/>
        <end position="51"/>
    </location>
</feature>
<dbReference type="EMBL" id="SMKP01000005">
    <property type="protein sequence ID" value="TDD25499.1"/>
    <property type="molecule type" value="Genomic_DNA"/>
</dbReference>